<dbReference type="EMBL" id="CAJVPK010000181">
    <property type="protein sequence ID" value="CAG8468472.1"/>
    <property type="molecule type" value="Genomic_DNA"/>
</dbReference>
<protein>
    <submittedName>
        <fullName evidence="2">8407_t:CDS:1</fullName>
    </submittedName>
</protein>
<dbReference type="OrthoDB" id="2349569at2759"/>
<keyword evidence="3" id="KW-1185">Reference proteome</keyword>
<gene>
    <name evidence="2" type="ORF">DEBURN_LOCUS3041</name>
</gene>
<evidence type="ECO:0000313" key="3">
    <source>
        <dbReference type="Proteomes" id="UP000789706"/>
    </source>
</evidence>
<feature type="compositionally biased region" description="Low complexity" evidence="1">
    <location>
        <begin position="182"/>
        <end position="200"/>
    </location>
</feature>
<dbReference type="Proteomes" id="UP000789706">
    <property type="component" value="Unassembled WGS sequence"/>
</dbReference>
<organism evidence="2 3">
    <name type="scientific">Diversispora eburnea</name>
    <dbReference type="NCBI Taxonomy" id="1213867"/>
    <lineage>
        <taxon>Eukaryota</taxon>
        <taxon>Fungi</taxon>
        <taxon>Fungi incertae sedis</taxon>
        <taxon>Mucoromycota</taxon>
        <taxon>Glomeromycotina</taxon>
        <taxon>Glomeromycetes</taxon>
        <taxon>Diversisporales</taxon>
        <taxon>Diversisporaceae</taxon>
        <taxon>Diversispora</taxon>
    </lineage>
</organism>
<dbReference type="AlphaFoldDB" id="A0A9N8VW65"/>
<feature type="region of interest" description="Disordered" evidence="1">
    <location>
        <begin position="176"/>
        <end position="200"/>
    </location>
</feature>
<reference evidence="2" key="1">
    <citation type="submission" date="2021-06" db="EMBL/GenBank/DDBJ databases">
        <authorList>
            <person name="Kallberg Y."/>
            <person name="Tangrot J."/>
            <person name="Rosling A."/>
        </authorList>
    </citation>
    <scope>NUCLEOTIDE SEQUENCE</scope>
    <source>
        <strain evidence="2">AZ414A</strain>
    </source>
</reference>
<accession>A0A9N8VW65</accession>
<name>A0A9N8VW65_9GLOM</name>
<evidence type="ECO:0000256" key="1">
    <source>
        <dbReference type="SAM" id="MobiDB-lite"/>
    </source>
</evidence>
<evidence type="ECO:0000313" key="2">
    <source>
        <dbReference type="EMBL" id="CAG8468472.1"/>
    </source>
</evidence>
<proteinExistence type="predicted"/>
<comment type="caution">
    <text evidence="2">The sequence shown here is derived from an EMBL/GenBank/DDBJ whole genome shotgun (WGS) entry which is preliminary data.</text>
</comment>
<sequence>MSSSLFGSLQNVITPEQQNIKTSLHSKKPSLKLKVSKVSELLPPESTINYHPPTEGCASPMIVGPSFLSRGKSVSNSNDNIGLPKSKSFKTSLFQNPQEVGLHNDDDISPIYDDIKSRTLLNCTSSSQKYKSNSHSSCDEEIYSPQISTPVKVPLPIYYQNFSIMEELFDPHEVTNRKRSDSSASNFSVSSTTSTTSGISLHSSSLYTSNIPPLCSSFNDYIGESIYSENNLRQLLYKYT</sequence>